<name>A0A914WRA1_9BILA</name>
<dbReference type="Pfam" id="PF00083">
    <property type="entry name" value="Sugar_tr"/>
    <property type="match status" value="1"/>
</dbReference>
<evidence type="ECO:0000313" key="8">
    <source>
        <dbReference type="WBParaSite" id="PSAMB.scaffold50size93760.g1122.t1"/>
    </source>
</evidence>
<comment type="subcellular location">
    <subcellularLocation>
        <location evidence="1">Membrane</location>
        <topology evidence="1">Multi-pass membrane protein</topology>
    </subcellularLocation>
</comment>
<dbReference type="GO" id="GO:0016020">
    <property type="term" value="C:membrane"/>
    <property type="evidence" value="ECO:0007669"/>
    <property type="project" value="UniProtKB-SubCell"/>
</dbReference>
<keyword evidence="7" id="KW-1185">Reference proteome</keyword>
<proteinExistence type="predicted"/>
<feature type="transmembrane region" description="Helical" evidence="5">
    <location>
        <begin position="556"/>
        <end position="575"/>
    </location>
</feature>
<protein>
    <submittedName>
        <fullName evidence="8">Major facilitator superfamily (MFS) profile domain-containing protein</fullName>
    </submittedName>
</protein>
<evidence type="ECO:0000256" key="1">
    <source>
        <dbReference type="ARBA" id="ARBA00004141"/>
    </source>
</evidence>
<feature type="transmembrane region" description="Helical" evidence="5">
    <location>
        <begin position="272"/>
        <end position="292"/>
    </location>
</feature>
<dbReference type="InterPro" id="IPR005828">
    <property type="entry name" value="MFS_sugar_transport-like"/>
</dbReference>
<dbReference type="Proteomes" id="UP000887566">
    <property type="component" value="Unplaced"/>
</dbReference>
<dbReference type="SUPFAM" id="SSF103473">
    <property type="entry name" value="MFS general substrate transporter"/>
    <property type="match status" value="1"/>
</dbReference>
<feature type="transmembrane region" description="Helical" evidence="5">
    <location>
        <begin position="525"/>
        <end position="544"/>
    </location>
</feature>
<dbReference type="InterPro" id="IPR020846">
    <property type="entry name" value="MFS_dom"/>
</dbReference>
<feature type="transmembrane region" description="Helical" evidence="5">
    <location>
        <begin position="333"/>
        <end position="351"/>
    </location>
</feature>
<evidence type="ECO:0000256" key="2">
    <source>
        <dbReference type="ARBA" id="ARBA00022692"/>
    </source>
</evidence>
<keyword evidence="3 5" id="KW-1133">Transmembrane helix</keyword>
<reference evidence="8" key="1">
    <citation type="submission" date="2022-11" db="UniProtKB">
        <authorList>
            <consortium name="WormBaseParasite"/>
        </authorList>
    </citation>
    <scope>IDENTIFICATION</scope>
</reference>
<feature type="transmembrane region" description="Helical" evidence="5">
    <location>
        <begin position="304"/>
        <end position="327"/>
    </location>
</feature>
<feature type="transmembrane region" description="Helical" evidence="5">
    <location>
        <begin position="587"/>
        <end position="604"/>
    </location>
</feature>
<evidence type="ECO:0000256" key="3">
    <source>
        <dbReference type="ARBA" id="ARBA00022989"/>
    </source>
</evidence>
<dbReference type="InterPro" id="IPR036259">
    <property type="entry name" value="MFS_trans_sf"/>
</dbReference>
<sequence>MLAGADPTTGSLGAPVDDAMLDVCRGRRADQLSVPLGLGALLDATRVTRPSASICLTSAITPPTKKVGVTLARHRRFQTSCHGQWEGLWPSPFPKTSFTTTLSQLFIMGMRTISDIAIIAVKGSKTIGDCGRQQLKYCLVIFFGQLQAACQMVHNVIVGQRVDFFCQRKDAMKSVGASASSTSLSDCSQRCDSFVFVSDWKTIVEEWNLVCENAYKVSMVQSALMGGVLIGAVGWGIVADRIGRRKSVLLTTGLIAAGTLLGAFVTNFETYVLLRFVVGIGLAGHGITTFVLANELLGSNKRAWFALMISAFFALGICCLAVFALFFPHWRQLAIATGLLSLVTTLLYMKLPESPRWLLAQRNVLEARRVLATIARGNGVQYDGFLNTNDDDNDNDLESLLNEPDNRDDDLLINNVTQQTSETLFDLLKHKVFAGWVLIQVFSWFANSMAYYGLTMAAGNLYPNLYASVLFTGVAELPAYALLFFAQERVGRKALICVSMLIGGVASSSIVLLNGSDDYSNLRVVLALVGKMGISASFAVVWLHSAEIFPTPMRNAGMGICSMAARVGGVMAPFATFMGDVYPKSELLIFGSFAIAAGLLNTRLPETKQKPLPECVDDMWRLKD</sequence>
<evidence type="ECO:0000313" key="7">
    <source>
        <dbReference type="Proteomes" id="UP000887566"/>
    </source>
</evidence>
<feature type="transmembrane region" description="Helical" evidence="5">
    <location>
        <begin position="247"/>
        <end position="266"/>
    </location>
</feature>
<accession>A0A914WRA1</accession>
<evidence type="ECO:0000256" key="5">
    <source>
        <dbReference type="SAM" id="Phobius"/>
    </source>
</evidence>
<dbReference type="Gene3D" id="1.20.1250.20">
    <property type="entry name" value="MFS general substrate transporter like domains"/>
    <property type="match status" value="1"/>
</dbReference>
<dbReference type="GO" id="GO:0022857">
    <property type="term" value="F:transmembrane transporter activity"/>
    <property type="evidence" value="ECO:0007669"/>
    <property type="project" value="InterPro"/>
</dbReference>
<feature type="domain" description="Major facilitator superfamily (MFS) profile" evidence="6">
    <location>
        <begin position="178"/>
        <end position="609"/>
    </location>
</feature>
<dbReference type="PROSITE" id="PS50850">
    <property type="entry name" value="MFS"/>
    <property type="match status" value="1"/>
</dbReference>
<evidence type="ECO:0000256" key="4">
    <source>
        <dbReference type="ARBA" id="ARBA00023136"/>
    </source>
</evidence>
<feature type="transmembrane region" description="Helical" evidence="5">
    <location>
        <begin position="219"/>
        <end position="238"/>
    </location>
</feature>
<keyword evidence="4 5" id="KW-0472">Membrane</keyword>
<keyword evidence="2 5" id="KW-0812">Transmembrane</keyword>
<dbReference type="WBParaSite" id="PSAMB.scaffold50size93760.g1122.t1">
    <property type="protein sequence ID" value="PSAMB.scaffold50size93760.g1122.t1"/>
    <property type="gene ID" value="PSAMB.scaffold50size93760.g1122"/>
</dbReference>
<evidence type="ECO:0000259" key="6">
    <source>
        <dbReference type="PROSITE" id="PS50850"/>
    </source>
</evidence>
<dbReference type="AlphaFoldDB" id="A0A914WRA1"/>
<feature type="transmembrane region" description="Helical" evidence="5">
    <location>
        <begin position="494"/>
        <end position="513"/>
    </location>
</feature>
<organism evidence="7 8">
    <name type="scientific">Plectus sambesii</name>
    <dbReference type="NCBI Taxonomy" id="2011161"/>
    <lineage>
        <taxon>Eukaryota</taxon>
        <taxon>Metazoa</taxon>
        <taxon>Ecdysozoa</taxon>
        <taxon>Nematoda</taxon>
        <taxon>Chromadorea</taxon>
        <taxon>Plectida</taxon>
        <taxon>Plectina</taxon>
        <taxon>Plectoidea</taxon>
        <taxon>Plectidae</taxon>
        <taxon>Plectus</taxon>
    </lineage>
</organism>
<dbReference type="PANTHER" id="PTHR24064">
    <property type="entry name" value="SOLUTE CARRIER FAMILY 22 MEMBER"/>
    <property type="match status" value="1"/>
</dbReference>
<feature type="transmembrane region" description="Helical" evidence="5">
    <location>
        <begin position="465"/>
        <end position="485"/>
    </location>
</feature>
<dbReference type="CDD" id="cd17317">
    <property type="entry name" value="MFS_SLC22"/>
    <property type="match status" value="1"/>
</dbReference>
<feature type="transmembrane region" description="Helical" evidence="5">
    <location>
        <begin position="433"/>
        <end position="453"/>
    </location>
</feature>